<keyword evidence="4" id="KW-1185">Reference proteome</keyword>
<dbReference type="AlphaFoldDB" id="A0A0M8MLZ9"/>
<evidence type="ECO:0000313" key="3">
    <source>
        <dbReference type="EMBL" id="KOS10174.1"/>
    </source>
</evidence>
<organism evidence="3 4">
    <name type="scientific">Microbacterium aurantiacum</name>
    <dbReference type="NCBI Taxonomy" id="162393"/>
    <lineage>
        <taxon>Bacteria</taxon>
        <taxon>Bacillati</taxon>
        <taxon>Actinomycetota</taxon>
        <taxon>Actinomycetes</taxon>
        <taxon>Micrococcales</taxon>
        <taxon>Microbacteriaceae</taxon>
        <taxon>Microbacterium</taxon>
    </lineage>
</organism>
<proteinExistence type="predicted"/>
<evidence type="ECO:0000256" key="1">
    <source>
        <dbReference type="ARBA" id="ARBA00022679"/>
    </source>
</evidence>
<dbReference type="Pfam" id="PF00534">
    <property type="entry name" value="Glycos_transf_1"/>
    <property type="match status" value="1"/>
</dbReference>
<dbReference type="Proteomes" id="UP000037737">
    <property type="component" value="Unassembled WGS sequence"/>
</dbReference>
<accession>A0A0M8MLZ9</accession>
<comment type="caution">
    <text evidence="3">The sequence shown here is derived from an EMBL/GenBank/DDBJ whole genome shotgun (WGS) entry which is preliminary data.</text>
</comment>
<evidence type="ECO:0000313" key="4">
    <source>
        <dbReference type="Proteomes" id="UP000037737"/>
    </source>
</evidence>
<keyword evidence="1" id="KW-0808">Transferase</keyword>
<reference evidence="3" key="1">
    <citation type="submission" date="2015-04" db="EMBL/GenBank/DDBJ databases">
        <title>Complete genome sequence of Microbacterium chocolatum SIT 101, a bacterium enantioselectively hydrolyzing mesomeric diesters.</title>
        <authorList>
            <person name="Li X."/>
            <person name="Xu Y."/>
        </authorList>
    </citation>
    <scope>NUCLEOTIDE SEQUENCE [LARGE SCALE GENOMIC DNA]</scope>
    <source>
        <strain evidence="3">SIT 101</strain>
    </source>
</reference>
<evidence type="ECO:0000259" key="2">
    <source>
        <dbReference type="Pfam" id="PF00534"/>
    </source>
</evidence>
<dbReference type="PANTHER" id="PTHR12526">
    <property type="entry name" value="GLYCOSYLTRANSFERASE"/>
    <property type="match status" value="1"/>
</dbReference>
<gene>
    <name evidence="3" type="ORF">XI38_11780</name>
</gene>
<dbReference type="SUPFAM" id="SSF53756">
    <property type="entry name" value="UDP-Glycosyltransferase/glycogen phosphorylase"/>
    <property type="match status" value="1"/>
</dbReference>
<feature type="domain" description="Glycosyl transferase family 1" evidence="2">
    <location>
        <begin position="305"/>
        <end position="453"/>
    </location>
</feature>
<dbReference type="Gene3D" id="3.40.50.2000">
    <property type="entry name" value="Glycogen Phosphorylase B"/>
    <property type="match status" value="2"/>
</dbReference>
<dbReference type="PATRIC" id="fig|84292.3.peg.2393"/>
<dbReference type="EMBL" id="LAVO01000012">
    <property type="protein sequence ID" value="KOS10174.1"/>
    <property type="molecule type" value="Genomic_DNA"/>
</dbReference>
<name>A0A0M8MLZ9_9MICO</name>
<dbReference type="InterPro" id="IPR001296">
    <property type="entry name" value="Glyco_trans_1"/>
</dbReference>
<dbReference type="GO" id="GO:0016757">
    <property type="term" value="F:glycosyltransferase activity"/>
    <property type="evidence" value="ECO:0007669"/>
    <property type="project" value="InterPro"/>
</dbReference>
<sequence>MIPRQDPAPHATFPDAAYLVLSSRLIPDLDGGFTLATLARARQMADAGVAGGAGPLLLTVDPGTPADHARHRAIFAERGLVRHPERMRNLFDEAADPDGGAAAWLREAAVARETDADAAAPVDAPDYRTLTGVDGAPVIGLPVIAGGPDWHTSTAAVRVHGRNGSVVGTLAGFGALYRAWLDHVVAGERAIAPFGPRPVVVVCESRQLGELLVPWSDPGARIVHAIHTIHLEPPYTPDAPINALWSRWFAVADRFDAILWPTEAQRSDVARRFGDAPGSVVAPHGVEIPATAIPAPGSTGHAGRVVMLNRLAPGKRVDHAIRAFADVRAAVPHATLDVYGEGAEHAALERLIDGLGLAGVVRLRGRTDDPVGILAEATVFLSTSAYEGQGLALAEALATGCPVVSYDAPYGPRELLARGGGVLVPDGDEHALAETLIGVLRDAALRDRLSAEAVPSARAVDPAHAAAALAAACALALAHPARRLRG</sequence>
<protein>
    <submittedName>
        <fullName evidence="3">Glycosyltransferase</fullName>
    </submittedName>
</protein>